<name>A0A1V4ISC4_9CLOT</name>
<dbReference type="PANTHER" id="PTHR46390:SF1">
    <property type="entry name" value="MANNOSE-1-PHOSPHATE GUANYLYLTRANSFERASE"/>
    <property type="match status" value="1"/>
</dbReference>
<evidence type="ECO:0000256" key="4">
    <source>
        <dbReference type="ARBA" id="ARBA00022695"/>
    </source>
</evidence>
<dbReference type="InterPro" id="IPR049577">
    <property type="entry name" value="GMPP_N"/>
</dbReference>
<dbReference type="SUPFAM" id="SSF53448">
    <property type="entry name" value="Nucleotide-diphospho-sugar transferases"/>
    <property type="match status" value="1"/>
</dbReference>
<evidence type="ECO:0000256" key="3">
    <source>
        <dbReference type="ARBA" id="ARBA00022679"/>
    </source>
</evidence>
<feature type="domain" description="Nucleotidyl transferase" evidence="8">
    <location>
        <begin position="4"/>
        <end position="287"/>
    </location>
</feature>
<comment type="caution">
    <text evidence="9">The sequence shown here is derived from an EMBL/GenBank/DDBJ whole genome shotgun (WGS) entry which is preliminary data.</text>
</comment>
<evidence type="ECO:0000313" key="9">
    <source>
        <dbReference type="EMBL" id="OPJ62694.1"/>
    </source>
</evidence>
<dbReference type="RefSeq" id="WP_079423022.1">
    <property type="nucleotide sequence ID" value="NZ_MZGV01000013.1"/>
</dbReference>
<dbReference type="InterPro" id="IPR005835">
    <property type="entry name" value="NTP_transferase_dom"/>
</dbReference>
<dbReference type="SUPFAM" id="SSF159283">
    <property type="entry name" value="Guanosine diphospho-D-mannose pyrophosphorylase/mannose-6-phosphate isomerase linker domain"/>
    <property type="match status" value="1"/>
</dbReference>
<evidence type="ECO:0000256" key="1">
    <source>
        <dbReference type="ARBA" id="ARBA00006115"/>
    </source>
</evidence>
<dbReference type="GO" id="GO:0009298">
    <property type="term" value="P:GDP-mannose biosynthetic process"/>
    <property type="evidence" value="ECO:0007669"/>
    <property type="project" value="TreeGrafter"/>
</dbReference>
<dbReference type="EC" id="2.7.7.13" evidence="2"/>
<dbReference type="GO" id="GO:0005525">
    <property type="term" value="F:GTP binding"/>
    <property type="evidence" value="ECO:0007669"/>
    <property type="project" value="UniProtKB-KW"/>
</dbReference>
<dbReference type="InterPro" id="IPR029044">
    <property type="entry name" value="Nucleotide-diphossugar_trans"/>
</dbReference>
<keyword evidence="3" id="KW-0808">Transferase</keyword>
<reference evidence="9 10" key="1">
    <citation type="submission" date="2017-03" db="EMBL/GenBank/DDBJ databases">
        <title>Genome sequence of Clostridium oryzae DSM 28571.</title>
        <authorList>
            <person name="Poehlein A."/>
            <person name="Daniel R."/>
        </authorList>
    </citation>
    <scope>NUCLEOTIDE SEQUENCE [LARGE SCALE GENOMIC DNA]</scope>
    <source>
        <strain evidence="9 10">DSM 28571</strain>
    </source>
</reference>
<comment type="similarity">
    <text evidence="1">Belongs to the mannose-6-phosphate isomerase type 2 family.</text>
</comment>
<dbReference type="GO" id="GO:0004475">
    <property type="term" value="F:mannose-1-phosphate guanylyltransferase (GTP) activity"/>
    <property type="evidence" value="ECO:0007669"/>
    <property type="project" value="UniProtKB-EC"/>
</dbReference>
<evidence type="ECO:0000256" key="5">
    <source>
        <dbReference type="ARBA" id="ARBA00022741"/>
    </source>
</evidence>
<keyword evidence="4" id="KW-0548">Nucleotidyltransferase</keyword>
<evidence type="ECO:0000256" key="6">
    <source>
        <dbReference type="ARBA" id="ARBA00023134"/>
    </source>
</evidence>
<dbReference type="Pfam" id="PF00483">
    <property type="entry name" value="NTP_transferase"/>
    <property type="match status" value="1"/>
</dbReference>
<dbReference type="InterPro" id="IPR051161">
    <property type="entry name" value="Mannose-6P_isomerase_type2"/>
</dbReference>
<evidence type="ECO:0000256" key="7">
    <source>
        <dbReference type="ARBA" id="ARBA00047343"/>
    </source>
</evidence>
<evidence type="ECO:0000259" key="8">
    <source>
        <dbReference type="Pfam" id="PF00483"/>
    </source>
</evidence>
<dbReference type="OrthoDB" id="9806359at2"/>
<keyword evidence="5" id="KW-0547">Nucleotide-binding</keyword>
<dbReference type="STRING" id="1450648.CLORY_15740"/>
<organism evidence="9 10">
    <name type="scientific">Clostridium oryzae</name>
    <dbReference type="NCBI Taxonomy" id="1450648"/>
    <lineage>
        <taxon>Bacteria</taxon>
        <taxon>Bacillati</taxon>
        <taxon>Bacillota</taxon>
        <taxon>Clostridia</taxon>
        <taxon>Eubacteriales</taxon>
        <taxon>Clostridiaceae</taxon>
        <taxon>Clostridium</taxon>
    </lineage>
</organism>
<accession>A0A1V4ISC4</accession>
<keyword evidence="6" id="KW-0342">GTP-binding</keyword>
<gene>
    <name evidence="9" type="primary">algA_1</name>
    <name evidence="9" type="ORF">CLORY_15740</name>
</gene>
<dbReference type="Gene3D" id="3.90.550.10">
    <property type="entry name" value="Spore Coat Polysaccharide Biosynthesis Protein SpsA, Chain A"/>
    <property type="match status" value="1"/>
</dbReference>
<evidence type="ECO:0000313" key="10">
    <source>
        <dbReference type="Proteomes" id="UP000190080"/>
    </source>
</evidence>
<dbReference type="FunFam" id="3.90.550.10:FF:000046">
    <property type="entry name" value="Mannose-1-phosphate guanylyltransferase (GDP)"/>
    <property type="match status" value="1"/>
</dbReference>
<dbReference type="Proteomes" id="UP000190080">
    <property type="component" value="Unassembled WGS sequence"/>
</dbReference>
<sequence length="348" mass="39679">MLCALIMAGGKGTRFWPLSTEEKPKQFLNLFGNNTMIQMTVNRIAKIVPKERIFIVTAKQYVDLVRVQLPKIDERNIIVEPVGKNTAPCIALSAFIIKKYYRNATIAVLPSDHLIRNEDKFINTLNAAEKFIEHHKSAIVTLGMKPDRPETGYGYIKCSEVKSSINNVDILKVASFVEKPDLIKAEKYIDSNNYLWNGGIFIWKAENILKLTKKYIRHTYDVLNQISSARKGEFLNALSSRYNEVESVSVDYAIMENADSVYVIPSDIGWDDIGNWSSIERYNPKDEEGNVRDNNIKVYKSKSNIVMTKKKTLLNNVKNLIVVETDEYILISSKDSEQEIKLAKELIS</sequence>
<keyword evidence="10" id="KW-1185">Reference proteome</keyword>
<dbReference type="PANTHER" id="PTHR46390">
    <property type="entry name" value="MANNOSE-1-PHOSPHATE GUANYLYLTRANSFERASE"/>
    <property type="match status" value="1"/>
</dbReference>
<dbReference type="EMBL" id="MZGV01000013">
    <property type="protein sequence ID" value="OPJ62694.1"/>
    <property type="molecule type" value="Genomic_DNA"/>
</dbReference>
<proteinExistence type="inferred from homology"/>
<dbReference type="CDD" id="cd02509">
    <property type="entry name" value="GDP-M1P_Guanylyltransferase"/>
    <property type="match status" value="1"/>
</dbReference>
<dbReference type="AlphaFoldDB" id="A0A1V4ISC4"/>
<comment type="catalytic activity">
    <reaction evidence="7">
        <text>alpha-D-mannose 1-phosphate + GTP + H(+) = GDP-alpha-D-mannose + diphosphate</text>
        <dbReference type="Rhea" id="RHEA:15229"/>
        <dbReference type="ChEBI" id="CHEBI:15378"/>
        <dbReference type="ChEBI" id="CHEBI:33019"/>
        <dbReference type="ChEBI" id="CHEBI:37565"/>
        <dbReference type="ChEBI" id="CHEBI:57527"/>
        <dbReference type="ChEBI" id="CHEBI:58409"/>
        <dbReference type="EC" id="2.7.7.13"/>
    </reaction>
</comment>
<protein>
    <recommendedName>
        <fullName evidence="2">mannose-1-phosphate guanylyltransferase</fullName>
        <ecNumber evidence="2">2.7.7.13</ecNumber>
    </recommendedName>
</protein>
<evidence type="ECO:0000256" key="2">
    <source>
        <dbReference type="ARBA" id="ARBA00012387"/>
    </source>
</evidence>